<dbReference type="PROSITE" id="PS51720">
    <property type="entry name" value="G_AIG1"/>
    <property type="match status" value="3"/>
</dbReference>
<protein>
    <recommendedName>
        <fullName evidence="6">AIG1-type G domain-containing protein</fullName>
    </recommendedName>
</protein>
<feature type="region of interest" description="Disordered" evidence="5">
    <location>
        <begin position="458"/>
        <end position="484"/>
    </location>
</feature>
<dbReference type="PANTHER" id="PTHR10903">
    <property type="entry name" value="GTPASE, IMAP FAMILY MEMBER-RELATED"/>
    <property type="match status" value="1"/>
</dbReference>
<evidence type="ECO:0000256" key="1">
    <source>
        <dbReference type="ARBA" id="ARBA00008535"/>
    </source>
</evidence>
<dbReference type="GO" id="GO:0005525">
    <property type="term" value="F:GTP binding"/>
    <property type="evidence" value="ECO:0007669"/>
    <property type="project" value="UniProtKB-KW"/>
</dbReference>
<evidence type="ECO:0000259" key="6">
    <source>
        <dbReference type="PROSITE" id="PS51720"/>
    </source>
</evidence>
<dbReference type="InterPro" id="IPR006703">
    <property type="entry name" value="G_AIG1"/>
</dbReference>
<feature type="domain" description="AIG1-type G" evidence="6">
    <location>
        <begin position="490"/>
        <end position="687"/>
    </location>
</feature>
<feature type="region of interest" description="Disordered" evidence="5">
    <location>
        <begin position="839"/>
        <end position="885"/>
    </location>
</feature>
<organism evidence="7 8">
    <name type="scientific">Megalops atlanticus</name>
    <name type="common">Tarpon</name>
    <name type="synonym">Clupea gigantea</name>
    <dbReference type="NCBI Taxonomy" id="7932"/>
    <lineage>
        <taxon>Eukaryota</taxon>
        <taxon>Metazoa</taxon>
        <taxon>Chordata</taxon>
        <taxon>Craniata</taxon>
        <taxon>Vertebrata</taxon>
        <taxon>Euteleostomi</taxon>
        <taxon>Actinopterygii</taxon>
        <taxon>Neopterygii</taxon>
        <taxon>Teleostei</taxon>
        <taxon>Elopiformes</taxon>
        <taxon>Megalopidae</taxon>
        <taxon>Megalops</taxon>
    </lineage>
</organism>
<feature type="domain" description="AIG1-type G" evidence="6">
    <location>
        <begin position="15"/>
        <end position="216"/>
    </location>
</feature>
<gene>
    <name evidence="7" type="ORF">MATL_G00032850</name>
</gene>
<dbReference type="PANTHER" id="PTHR10903:SF107">
    <property type="entry name" value="GTPASE IMAP FAMILY MEMBER 4-LIKE-RELATED"/>
    <property type="match status" value="1"/>
</dbReference>
<dbReference type="FunFam" id="3.40.50.300:FF:001809">
    <property type="entry name" value="Si:ch1073-365p7.2"/>
    <property type="match status" value="3"/>
</dbReference>
<dbReference type="Gene3D" id="3.40.50.300">
    <property type="entry name" value="P-loop containing nucleotide triphosphate hydrolases"/>
    <property type="match status" value="3"/>
</dbReference>
<evidence type="ECO:0000313" key="7">
    <source>
        <dbReference type="EMBL" id="KAG7488461.1"/>
    </source>
</evidence>
<feature type="domain" description="AIG1-type G" evidence="6">
    <location>
        <begin position="253"/>
        <end position="453"/>
    </location>
</feature>
<evidence type="ECO:0000256" key="4">
    <source>
        <dbReference type="SAM" id="Coils"/>
    </source>
</evidence>
<dbReference type="OrthoDB" id="9982588at2759"/>
<dbReference type="InterPro" id="IPR027417">
    <property type="entry name" value="P-loop_NTPase"/>
</dbReference>
<keyword evidence="3" id="KW-0342">GTP-binding</keyword>
<proteinExistence type="inferred from homology"/>
<dbReference type="Pfam" id="PF04548">
    <property type="entry name" value="AIG1"/>
    <property type="match status" value="3"/>
</dbReference>
<accession>A0A9D3QHM9</accession>
<dbReference type="EMBL" id="JAFDVH010000002">
    <property type="protein sequence ID" value="KAG7488461.1"/>
    <property type="molecule type" value="Genomic_DNA"/>
</dbReference>
<comment type="similarity">
    <text evidence="1">Belongs to the TRAFAC class TrmE-Era-EngA-EngB-Septin-like GTPase superfamily. AIG1/Toc34/Toc159-like paraseptin GTPase family. IAN subfamily.</text>
</comment>
<dbReference type="SUPFAM" id="SSF52540">
    <property type="entry name" value="P-loop containing nucleoside triphosphate hydrolases"/>
    <property type="match status" value="3"/>
</dbReference>
<dbReference type="AlphaFoldDB" id="A0A9D3QHM9"/>
<keyword evidence="2" id="KW-0547">Nucleotide-binding</keyword>
<feature type="coiled-coil region" evidence="4">
    <location>
        <begin position="214"/>
        <end position="245"/>
    </location>
</feature>
<keyword evidence="8" id="KW-1185">Reference proteome</keyword>
<reference evidence="7" key="1">
    <citation type="submission" date="2021-01" db="EMBL/GenBank/DDBJ databases">
        <authorList>
            <person name="Zahm M."/>
            <person name="Roques C."/>
            <person name="Cabau C."/>
            <person name="Klopp C."/>
            <person name="Donnadieu C."/>
            <person name="Jouanno E."/>
            <person name="Lampietro C."/>
            <person name="Louis A."/>
            <person name="Herpin A."/>
            <person name="Echchiki A."/>
            <person name="Berthelot C."/>
            <person name="Parey E."/>
            <person name="Roest-Crollius H."/>
            <person name="Braasch I."/>
            <person name="Postlethwait J."/>
            <person name="Bobe J."/>
            <person name="Montfort J."/>
            <person name="Bouchez O."/>
            <person name="Begum T."/>
            <person name="Mejri S."/>
            <person name="Adams A."/>
            <person name="Chen W.-J."/>
            <person name="Guiguen Y."/>
        </authorList>
    </citation>
    <scope>NUCLEOTIDE SEQUENCE</scope>
    <source>
        <strain evidence="7">YG-15Mar2019-1</strain>
        <tissue evidence="7">Brain</tissue>
    </source>
</reference>
<sequence length="885" mass="102465">MASEESLRKDEEAHSRELRIVLLGGRWGGKSSAGNTILGMEWFDSGRQRTINSENRHKEIAGWQVTVVDTPGWRGYSSLRDTTEKDKEEIKHSACHCLPGPHVFLLVVPLDTAFTEDHRTALVDHLKLLGDRVWRYSMVLFTCGDWLKDRTMEQHIETEGKALQWLVDKCRNRYDVFNNRNRNDDTQVIELLEKIEEMVAENSGGHYEVDEIVCQEMNEKKKAIKEKAEKRKMEVDKQREELRTLIHEVQIQLTEVRVVLLGSRNAGKSETGNTILGRVEFEVTRGTLKSVVKHGQVNGMAVTMVDTPGWWRSFSVHSTPELIKQEVQCSVSLCHPGPHVFLLVIDTDVLFTESQRTSVEEHLQLLGEQVWRHTMILFTKADWLRTTSIEEYIELEGQALQWLVGKCGNRYHALDNRNKADGTQVTELLQKIEEMVAGNRGSHYEVDETVLRTIDEKRKETEERARQRREKKKEQREKLQDDLRGSSHRLPELRLVLLGQEVAGKNATGSTILGREVFPTCETTLCEEGQLEVAGRRVKVVNTPGWSTNLIRCTMDRDKELMRSMSLCPPGPHALLLVIPADTAYTERHWRALLDYLLCLGENVWRHTIVLFSFGDRLADTTIEEHIEREGWFLQWLVDKCGNRYHVFNNKDRGDGTQVKQLLEKVEEMVAENDGQHFCPDMSQVNQKVEEKFQRREAEEMRLRFEEEWRRREDELMKSVRMFLMELVKEIEGSDPPTKSKKKPKITQRTSLLPQRKFEKKWMKRKEWMKKRIQDTVERLYKGSERINLPIQMRGSYEFNPPSLSGGLFSGDSQEQEGVYDTVTAWLSDRQGELRSFAAKAGTDSGIQSTSDFPHLVTSSDDEDEDKEEEQSVENIRHKLLSLHT</sequence>
<name>A0A9D3QHM9_MEGAT</name>
<feature type="compositionally biased region" description="Acidic residues" evidence="5">
    <location>
        <begin position="860"/>
        <end position="872"/>
    </location>
</feature>
<dbReference type="Proteomes" id="UP001046870">
    <property type="component" value="Chromosome 2"/>
</dbReference>
<feature type="compositionally biased region" description="Basic and acidic residues" evidence="5">
    <location>
        <begin position="472"/>
        <end position="484"/>
    </location>
</feature>
<evidence type="ECO:0000256" key="3">
    <source>
        <dbReference type="ARBA" id="ARBA00023134"/>
    </source>
</evidence>
<keyword evidence="4" id="KW-0175">Coiled coil</keyword>
<evidence type="ECO:0000256" key="2">
    <source>
        <dbReference type="ARBA" id="ARBA00022741"/>
    </source>
</evidence>
<dbReference type="InterPro" id="IPR045058">
    <property type="entry name" value="GIMA/IAN/Toc"/>
</dbReference>
<evidence type="ECO:0000313" key="8">
    <source>
        <dbReference type="Proteomes" id="UP001046870"/>
    </source>
</evidence>
<comment type="caution">
    <text evidence="7">The sequence shown here is derived from an EMBL/GenBank/DDBJ whole genome shotgun (WGS) entry which is preliminary data.</text>
</comment>
<evidence type="ECO:0000256" key="5">
    <source>
        <dbReference type="SAM" id="MobiDB-lite"/>
    </source>
</evidence>